<gene>
    <name evidence="2" type="ORF">PLOB_00014682</name>
</gene>
<dbReference type="EMBL" id="CALNXK010000188">
    <property type="protein sequence ID" value="CAH3174124.1"/>
    <property type="molecule type" value="Genomic_DNA"/>
</dbReference>
<sequence>MAHCSYKALLGKVTPSQGTPCGQSTDYPGQLECIALKDCTKDVTGHLKTLNLSADEGLGSEIKLLLARAAICKQCNEYISKQAMPNQTLVFASGGVEPVPGVSHLQELPEPHLLVSRGETGRSSAETTSSELSSDDLATELKRLEISSRGRDDETFLSPDTGSLVSSTSDEAPTTMQEPRKKLNQYLVSKNIPPITQPWMEWDKAGESTKKRYTKRTVEIFSSVLQDLTPNYAGSLWLAVVSSPAMNKALKLDELSQTSKNYLQALAEAYGKAQGWETRRQILSIMSGVASFNDISRFIPGLTRYRYSLANLHRLQYGSGAPTTHHPSPRIKVDLKQLDHFLSYITSPHLVQDLPFGQKTLKLSSGHLVEIPNVIRTMIPQRIARQYAQYCHETGFKPFSERTMLRVLEECKASVRKSLQGLDYVAADGARAFEDLENLVRRLGELGLGKEWELQNVELLKGSKLYLKSDFKVHVCSSSEIASHCSVFALSDSTSPDLQQQCSHKHEECSEQCEILHSTLQNISSAVERASFATQDDKEEALFLVNASVLAIQSWKCHLLRSAHQDQARLDAIDALDQETVFIVNDWAMKFLPHRYRESQTDWFGKRGLSWHISVVYRRKEEELQWQAFIHAVQSCSQGSSAVASIMHHVLETLKHEHPEINKAYFRQDNAGCYHSTRTILACREMAASTGVKVVRVDFSDPQGGKGAADRLAASCKRHIRAFIDEVNDVCTADELKDALLSHGGLKGVRVVSLDTIIETPDSGQTITGITKLNNFEFSSTESVTCWRAYCVGRGKIINPGSSSSKFSEKQKSYLLAKFSIGQTTGRKLDAEVVAREMRRARGADGVRLFQSSEFLTSWQIASFFSRQSATLRQKDPADEADIRASQEEANFSAAKEVVETIQLNHPLVYDQYNLCEMALSGNLKVLKLPMLQRLSEDLGLDAPVPPVRKKAPYLALLEEIAKQCTCRK</sequence>
<dbReference type="PANTHER" id="PTHR33845">
    <property type="entry name" value="C2H2-TYPE DOMAIN-CONTAINING PROTEIN"/>
    <property type="match status" value="1"/>
</dbReference>
<reference evidence="2 3" key="1">
    <citation type="submission" date="2022-05" db="EMBL/GenBank/DDBJ databases">
        <authorList>
            <consortium name="Genoscope - CEA"/>
            <person name="William W."/>
        </authorList>
    </citation>
    <scope>NUCLEOTIDE SEQUENCE [LARGE SCALE GENOMIC DNA]</scope>
</reference>
<organism evidence="2 3">
    <name type="scientific">Porites lobata</name>
    <dbReference type="NCBI Taxonomy" id="104759"/>
    <lineage>
        <taxon>Eukaryota</taxon>
        <taxon>Metazoa</taxon>
        <taxon>Cnidaria</taxon>
        <taxon>Anthozoa</taxon>
        <taxon>Hexacorallia</taxon>
        <taxon>Scleractinia</taxon>
        <taxon>Fungiina</taxon>
        <taxon>Poritidae</taxon>
        <taxon>Porites</taxon>
    </lineage>
</organism>
<evidence type="ECO:0000313" key="2">
    <source>
        <dbReference type="EMBL" id="CAH3174124.1"/>
    </source>
</evidence>
<comment type="caution">
    <text evidence="2">The sequence shown here is derived from an EMBL/GenBank/DDBJ whole genome shotgun (WGS) entry which is preliminary data.</text>
</comment>
<protein>
    <submittedName>
        <fullName evidence="2">Uncharacterized protein</fullName>
    </submittedName>
</protein>
<proteinExistence type="predicted"/>
<evidence type="ECO:0000256" key="1">
    <source>
        <dbReference type="SAM" id="MobiDB-lite"/>
    </source>
</evidence>
<feature type="compositionally biased region" description="Low complexity" evidence="1">
    <location>
        <begin position="123"/>
        <end position="132"/>
    </location>
</feature>
<keyword evidence="3" id="KW-1185">Reference proteome</keyword>
<name>A0ABN8R9I4_9CNID</name>
<feature type="region of interest" description="Disordered" evidence="1">
    <location>
        <begin position="113"/>
        <end position="136"/>
    </location>
</feature>
<accession>A0ABN8R9I4</accession>
<dbReference type="Proteomes" id="UP001159405">
    <property type="component" value="Unassembled WGS sequence"/>
</dbReference>
<feature type="region of interest" description="Disordered" evidence="1">
    <location>
        <begin position="149"/>
        <end position="179"/>
    </location>
</feature>
<feature type="compositionally biased region" description="Polar residues" evidence="1">
    <location>
        <begin position="158"/>
        <end position="177"/>
    </location>
</feature>
<evidence type="ECO:0000313" key="3">
    <source>
        <dbReference type="Proteomes" id="UP001159405"/>
    </source>
</evidence>
<dbReference type="PANTHER" id="PTHR33845:SF1">
    <property type="entry name" value="C2H2-TYPE DOMAIN-CONTAINING PROTEIN"/>
    <property type="match status" value="1"/>
</dbReference>